<dbReference type="AlphaFoldDB" id="A0A0K8WC39"/>
<reference evidence="2" key="1">
    <citation type="submission" date="2015-06" db="EMBL/GenBank/DDBJ databases">
        <authorList>
            <person name="Hoefler B.C."/>
            <person name="Straight P.D."/>
        </authorList>
    </citation>
    <scope>NUCLEOTIDE SEQUENCE</scope>
</reference>
<gene>
    <name evidence="2" type="ORF">c1_g3_i1</name>
</gene>
<keyword evidence="1" id="KW-0812">Transmembrane</keyword>
<keyword evidence="1" id="KW-0472">Membrane</keyword>
<name>A0A0K8WC39_BACLA</name>
<feature type="transmembrane region" description="Helical" evidence="1">
    <location>
        <begin position="55"/>
        <end position="74"/>
    </location>
</feature>
<dbReference type="EMBL" id="GDHF01003904">
    <property type="protein sequence ID" value="JAI48410.1"/>
    <property type="molecule type" value="Transcribed_RNA"/>
</dbReference>
<keyword evidence="1" id="KW-1133">Transmembrane helix</keyword>
<organism evidence="2">
    <name type="scientific">Bactrocera latifrons</name>
    <name type="common">Malaysian fruit fly</name>
    <name type="synonym">Chaetodacus latifrons</name>
    <dbReference type="NCBI Taxonomy" id="174628"/>
    <lineage>
        <taxon>Eukaryota</taxon>
        <taxon>Metazoa</taxon>
        <taxon>Ecdysozoa</taxon>
        <taxon>Arthropoda</taxon>
        <taxon>Hexapoda</taxon>
        <taxon>Insecta</taxon>
        <taxon>Pterygota</taxon>
        <taxon>Neoptera</taxon>
        <taxon>Endopterygota</taxon>
        <taxon>Diptera</taxon>
        <taxon>Brachycera</taxon>
        <taxon>Muscomorpha</taxon>
        <taxon>Tephritoidea</taxon>
        <taxon>Tephritidae</taxon>
        <taxon>Bactrocera</taxon>
        <taxon>Bactrocera</taxon>
    </lineage>
</organism>
<evidence type="ECO:0000313" key="2">
    <source>
        <dbReference type="EMBL" id="JAI48410.1"/>
    </source>
</evidence>
<feature type="non-terminal residue" evidence="2">
    <location>
        <position position="1"/>
    </location>
</feature>
<accession>A0A0K8WC39</accession>
<evidence type="ECO:0000256" key="1">
    <source>
        <dbReference type="SAM" id="Phobius"/>
    </source>
</evidence>
<proteinExistence type="predicted"/>
<sequence>ILTIKPLPAILQSNIPSNKEEEILGVEMMKELHINNTNRIQTLQTTHIAALTTNFSLVVICLISLATIGTASIIKKNCKTKLIEPSSYNVNANVANNKEDT</sequence>
<protein>
    <submittedName>
        <fullName evidence="2">Uncharacterized protein</fullName>
    </submittedName>
</protein>